<keyword evidence="2" id="KW-1185">Reference proteome</keyword>
<evidence type="ECO:0000313" key="2">
    <source>
        <dbReference type="Proteomes" id="UP000321532"/>
    </source>
</evidence>
<proteinExistence type="predicted"/>
<evidence type="ECO:0008006" key="3">
    <source>
        <dbReference type="Google" id="ProtNLM"/>
    </source>
</evidence>
<name>A0A512ATP1_9BACT</name>
<dbReference type="AlphaFoldDB" id="A0A512ATP1"/>
<organism evidence="1 2">
    <name type="scientific">Adhaeribacter aerolatus</name>
    <dbReference type="NCBI Taxonomy" id="670289"/>
    <lineage>
        <taxon>Bacteria</taxon>
        <taxon>Pseudomonadati</taxon>
        <taxon>Bacteroidota</taxon>
        <taxon>Cytophagia</taxon>
        <taxon>Cytophagales</taxon>
        <taxon>Hymenobacteraceae</taxon>
        <taxon>Adhaeribacter</taxon>
    </lineage>
</organism>
<dbReference type="SUPFAM" id="SSF63829">
    <property type="entry name" value="Calcium-dependent phosphotriesterase"/>
    <property type="match status" value="1"/>
</dbReference>
<comment type="caution">
    <text evidence="1">The sequence shown here is derived from an EMBL/GenBank/DDBJ whole genome shotgun (WGS) entry which is preliminary data.</text>
</comment>
<reference evidence="1 2" key="1">
    <citation type="submission" date="2019-07" db="EMBL/GenBank/DDBJ databases">
        <title>Whole genome shotgun sequence of Adhaeribacter aerolatus NBRC 106133.</title>
        <authorList>
            <person name="Hosoyama A."/>
            <person name="Uohara A."/>
            <person name="Ohji S."/>
            <person name="Ichikawa N."/>
        </authorList>
    </citation>
    <scope>NUCLEOTIDE SEQUENCE [LARGE SCALE GENOMIC DNA]</scope>
    <source>
        <strain evidence="1 2">NBRC 106133</strain>
    </source>
</reference>
<dbReference type="EMBL" id="BJYS01000003">
    <property type="protein sequence ID" value="GEO03082.1"/>
    <property type="molecule type" value="Genomic_DNA"/>
</dbReference>
<gene>
    <name evidence="1" type="ORF">AAE02nite_07460</name>
</gene>
<sequence length="263" mass="29880">MLTGLLWLFLLAGATAQSLTFIRSVPVDRPGAISLDRLSNIYVADARNILYKYDPAGKLSQTFSPPTTGQVATVEAWNTVKTLLFYDDRQQITLLDRFLTPITATRLSDFTSGIIRAATLAADDRIWLLNESDISLSKIDIRHPDAVLKTQLNQILTESAGDLKFMREYQNNLYLLDRLSGVYIFDNMGNYKKKLPLTGLNYLGFKGNELYYIKENQLQFLHLYTQQTRTISLPAGKNYQKALVGENFYYLFTPAGFDIYSLK</sequence>
<protein>
    <recommendedName>
        <fullName evidence="3">DUF5050 domain-containing protein</fullName>
    </recommendedName>
</protein>
<dbReference type="Proteomes" id="UP000321532">
    <property type="component" value="Unassembled WGS sequence"/>
</dbReference>
<evidence type="ECO:0000313" key="1">
    <source>
        <dbReference type="EMBL" id="GEO03082.1"/>
    </source>
</evidence>
<accession>A0A512ATP1</accession>